<dbReference type="AlphaFoldDB" id="A0A8J3SME9"/>
<evidence type="ECO:0000313" key="2">
    <source>
        <dbReference type="EMBL" id="GIH97106.1"/>
    </source>
</evidence>
<feature type="transmembrane region" description="Helical" evidence="1">
    <location>
        <begin position="83"/>
        <end position="105"/>
    </location>
</feature>
<evidence type="ECO:0008006" key="4">
    <source>
        <dbReference type="Google" id="ProtNLM"/>
    </source>
</evidence>
<reference evidence="2 3" key="1">
    <citation type="submission" date="2021-01" db="EMBL/GenBank/DDBJ databases">
        <title>Whole genome shotgun sequence of Planobispora siamensis NBRC 107568.</title>
        <authorList>
            <person name="Komaki H."/>
            <person name="Tamura T."/>
        </authorList>
    </citation>
    <scope>NUCLEOTIDE SEQUENCE [LARGE SCALE GENOMIC DNA]</scope>
    <source>
        <strain evidence="2 3">NBRC 107568</strain>
    </source>
</reference>
<gene>
    <name evidence="2" type="ORF">Psi01_77360</name>
</gene>
<protein>
    <recommendedName>
        <fullName evidence="4">DUF4386 family protein</fullName>
    </recommendedName>
</protein>
<feature type="transmembrane region" description="Helical" evidence="1">
    <location>
        <begin position="190"/>
        <end position="212"/>
    </location>
</feature>
<sequence>MFSFTDPDAFRRWAAGVSLVLAPLCLLLGMIVDPLEAGGNDVLGYARNPAATGISATLLHYAWVLWIPGVIGLVHLVRERGVVLANVAGAATVIGLVNFSSLMIADFFDIVLYQRLPAEQATAILQDAAQPAMVAAWQIPGMAGSFVGLVLVAVAYARAGHAGWWFPAGTLAGIAIWLAGAGGGNAPLGYAGPVVLLAVFGVVGVAMVRMTAEEWRPVRRLSTV</sequence>
<dbReference type="EMBL" id="BOOJ01000077">
    <property type="protein sequence ID" value="GIH97106.1"/>
    <property type="molecule type" value="Genomic_DNA"/>
</dbReference>
<proteinExistence type="predicted"/>
<keyword evidence="1" id="KW-1133">Transmembrane helix</keyword>
<dbReference type="RefSeq" id="WP_204069122.1">
    <property type="nucleotide sequence ID" value="NZ_BOOJ01000077.1"/>
</dbReference>
<accession>A0A8J3SME9</accession>
<keyword evidence="1" id="KW-0472">Membrane</keyword>
<comment type="caution">
    <text evidence="2">The sequence shown here is derived from an EMBL/GenBank/DDBJ whole genome shotgun (WGS) entry which is preliminary data.</text>
</comment>
<name>A0A8J3SME9_9ACTN</name>
<evidence type="ECO:0000313" key="3">
    <source>
        <dbReference type="Proteomes" id="UP000619788"/>
    </source>
</evidence>
<feature type="transmembrane region" description="Helical" evidence="1">
    <location>
        <begin position="164"/>
        <end position="184"/>
    </location>
</feature>
<keyword evidence="1" id="KW-0812">Transmembrane</keyword>
<feature type="transmembrane region" description="Helical" evidence="1">
    <location>
        <begin position="135"/>
        <end position="157"/>
    </location>
</feature>
<feature type="transmembrane region" description="Helical" evidence="1">
    <location>
        <begin position="52"/>
        <end position="76"/>
    </location>
</feature>
<dbReference type="Proteomes" id="UP000619788">
    <property type="component" value="Unassembled WGS sequence"/>
</dbReference>
<evidence type="ECO:0000256" key="1">
    <source>
        <dbReference type="SAM" id="Phobius"/>
    </source>
</evidence>
<keyword evidence="3" id="KW-1185">Reference proteome</keyword>
<organism evidence="2 3">
    <name type="scientific">Planobispora siamensis</name>
    <dbReference type="NCBI Taxonomy" id="936338"/>
    <lineage>
        <taxon>Bacteria</taxon>
        <taxon>Bacillati</taxon>
        <taxon>Actinomycetota</taxon>
        <taxon>Actinomycetes</taxon>
        <taxon>Streptosporangiales</taxon>
        <taxon>Streptosporangiaceae</taxon>
        <taxon>Planobispora</taxon>
    </lineage>
</organism>
<feature type="transmembrane region" description="Helical" evidence="1">
    <location>
        <begin position="12"/>
        <end position="32"/>
    </location>
</feature>